<dbReference type="RefSeq" id="WP_109684901.1">
    <property type="nucleotide sequence ID" value="NZ_QGDN01000001.1"/>
</dbReference>
<keyword evidence="6" id="KW-1185">Reference proteome</keyword>
<dbReference type="InterPro" id="IPR032808">
    <property type="entry name" value="DoxX"/>
</dbReference>
<sequence>MLVRRLAYAAQGALFILSGFDAVKNPGGRAQMAGPFLEKAVNAAPDKISDPLPSSPEQLVRLNGGVQLVGGSLLAIGKFPRISALALAASLVPTTVAGHAFWSAPKDQQGAQRSQFLKNLAIFGGLIITAVDTKGQPGLAWRTGHAVESAKSSIGDLTQSATDTVSEFAHSAEKAIVDAQSAVADKLPG</sequence>
<gene>
    <name evidence="5" type="ORF">SAMN04489750_1640</name>
</gene>
<protein>
    <submittedName>
        <fullName evidence="5">DoxX protein</fullName>
    </submittedName>
</protein>
<dbReference type="Pfam" id="PF07681">
    <property type="entry name" value="DoxX"/>
    <property type="match status" value="1"/>
</dbReference>
<dbReference type="AlphaFoldDB" id="A0A2Y9C1H3"/>
<accession>A0A2Y9C1H3</accession>
<keyword evidence="4" id="KW-0472">Membrane</keyword>
<evidence type="ECO:0000256" key="4">
    <source>
        <dbReference type="ARBA" id="ARBA00023136"/>
    </source>
</evidence>
<dbReference type="EMBL" id="UESZ01000001">
    <property type="protein sequence ID" value="SSA34323.1"/>
    <property type="molecule type" value="Genomic_DNA"/>
</dbReference>
<dbReference type="Proteomes" id="UP000250028">
    <property type="component" value="Unassembled WGS sequence"/>
</dbReference>
<evidence type="ECO:0000313" key="6">
    <source>
        <dbReference type="Proteomes" id="UP000250028"/>
    </source>
</evidence>
<dbReference type="OrthoDB" id="329282at2"/>
<evidence type="ECO:0000256" key="3">
    <source>
        <dbReference type="ARBA" id="ARBA00022989"/>
    </source>
</evidence>
<organism evidence="5 6">
    <name type="scientific">Branchiibius hedensis</name>
    <dbReference type="NCBI Taxonomy" id="672460"/>
    <lineage>
        <taxon>Bacteria</taxon>
        <taxon>Bacillati</taxon>
        <taxon>Actinomycetota</taxon>
        <taxon>Actinomycetes</taxon>
        <taxon>Micrococcales</taxon>
        <taxon>Dermacoccaceae</taxon>
        <taxon>Branchiibius</taxon>
    </lineage>
</organism>
<comment type="subcellular location">
    <subcellularLocation>
        <location evidence="1">Membrane</location>
        <topology evidence="1">Multi-pass membrane protein</topology>
    </subcellularLocation>
</comment>
<evidence type="ECO:0000313" key="5">
    <source>
        <dbReference type="EMBL" id="SSA34323.1"/>
    </source>
</evidence>
<dbReference type="GO" id="GO:0016020">
    <property type="term" value="C:membrane"/>
    <property type="evidence" value="ECO:0007669"/>
    <property type="project" value="UniProtKB-SubCell"/>
</dbReference>
<keyword evidence="2" id="KW-0812">Transmembrane</keyword>
<proteinExistence type="predicted"/>
<keyword evidence="3" id="KW-1133">Transmembrane helix</keyword>
<reference evidence="6" key="1">
    <citation type="submission" date="2016-10" db="EMBL/GenBank/DDBJ databases">
        <authorList>
            <person name="Varghese N."/>
            <person name="Submissions S."/>
        </authorList>
    </citation>
    <scope>NUCLEOTIDE SEQUENCE [LARGE SCALE GENOMIC DNA]</scope>
    <source>
        <strain evidence="6">DSM 22951</strain>
    </source>
</reference>
<name>A0A2Y9C1H3_9MICO</name>
<evidence type="ECO:0000256" key="2">
    <source>
        <dbReference type="ARBA" id="ARBA00022692"/>
    </source>
</evidence>
<evidence type="ECO:0000256" key="1">
    <source>
        <dbReference type="ARBA" id="ARBA00004141"/>
    </source>
</evidence>